<protein>
    <submittedName>
        <fullName evidence="2">Nucleolin-like protein</fullName>
    </submittedName>
</protein>
<dbReference type="EMBL" id="SWLB01000003">
    <property type="protein sequence ID" value="KAF3340103.1"/>
    <property type="molecule type" value="Genomic_DNA"/>
</dbReference>
<comment type="caution">
    <text evidence="2">The sequence shown here is derived from an EMBL/GenBank/DDBJ whole genome shotgun (WGS) entry which is preliminary data.</text>
</comment>
<feature type="region of interest" description="Disordered" evidence="1">
    <location>
        <begin position="273"/>
        <end position="299"/>
    </location>
</feature>
<gene>
    <name evidence="2" type="ORF">FCM35_KLT15874</name>
</gene>
<organism evidence="2 3">
    <name type="scientific">Carex littledalei</name>
    <dbReference type="NCBI Taxonomy" id="544730"/>
    <lineage>
        <taxon>Eukaryota</taxon>
        <taxon>Viridiplantae</taxon>
        <taxon>Streptophyta</taxon>
        <taxon>Embryophyta</taxon>
        <taxon>Tracheophyta</taxon>
        <taxon>Spermatophyta</taxon>
        <taxon>Magnoliopsida</taxon>
        <taxon>Liliopsida</taxon>
        <taxon>Poales</taxon>
        <taxon>Cyperaceae</taxon>
        <taxon>Cyperoideae</taxon>
        <taxon>Cariceae</taxon>
        <taxon>Carex</taxon>
        <taxon>Carex subgen. Euthyceras</taxon>
    </lineage>
</organism>
<name>A0A833RSL6_9POAL</name>
<dbReference type="Proteomes" id="UP000623129">
    <property type="component" value="Unassembled WGS sequence"/>
</dbReference>
<evidence type="ECO:0000313" key="2">
    <source>
        <dbReference type="EMBL" id="KAF3340103.1"/>
    </source>
</evidence>
<dbReference type="OrthoDB" id="1899721at2759"/>
<evidence type="ECO:0000313" key="3">
    <source>
        <dbReference type="Proteomes" id="UP000623129"/>
    </source>
</evidence>
<feature type="compositionally biased region" description="Polar residues" evidence="1">
    <location>
        <begin position="277"/>
        <end position="287"/>
    </location>
</feature>
<sequence length="434" mass="48744">MDSPTPSLAQLTSKPNVQQHHNTSRQFLMKAEIKEEDKTSGQYQTQSTVEMPCIKSEQSDQVQPETTRVAALEARKASLQTEFDLPKSPKSQDKQMNSHDVMYENETKVQLAEALECISFLLEYAKRKDQEIEKLRNVVLQIEKEKEIDRKGKKVAEVDEGGEKKKGTSMFLLTINDASDEVDVSEDSDDSDGIYFLTNEEEEDVVPLKTFLKIASSEGIGSCSKTGSGSGDDMIRSKTGMDCGLSNGEVEKLSMLDEITSPGPNYNKRSKLVMSGESGSSSCQTGLPSDPMKSKSTTDTPEIVKLNENEAKIMHRKRKWDICFGSEEDMLCSLTSKPEMLLEAVCALSRLETKKRFWRSKGMHCKGLSDSDYQKLMDMAKFLMEGDLDCPNKKTNEELEKNFKGGLDFCAELVGTYSPQLYQIFSKRFDLHFC</sequence>
<reference evidence="2" key="1">
    <citation type="submission" date="2020-01" db="EMBL/GenBank/DDBJ databases">
        <title>Genome sequence of Kobresia littledalei, the first chromosome-level genome in the family Cyperaceae.</title>
        <authorList>
            <person name="Qu G."/>
        </authorList>
    </citation>
    <scope>NUCLEOTIDE SEQUENCE</scope>
    <source>
        <strain evidence="2">C.B.Clarke</strain>
        <tissue evidence="2">Leaf</tissue>
    </source>
</reference>
<evidence type="ECO:0000256" key="1">
    <source>
        <dbReference type="SAM" id="MobiDB-lite"/>
    </source>
</evidence>
<feature type="region of interest" description="Disordered" evidence="1">
    <location>
        <begin position="1"/>
        <end position="25"/>
    </location>
</feature>
<dbReference type="AlphaFoldDB" id="A0A833RSL6"/>
<dbReference type="PANTHER" id="PTHR34380">
    <property type="entry name" value="BNAA03G12380D PROTEIN"/>
    <property type="match status" value="1"/>
</dbReference>
<dbReference type="PANTHER" id="PTHR34380:SF2">
    <property type="entry name" value="OS01G0656900 PROTEIN"/>
    <property type="match status" value="1"/>
</dbReference>
<proteinExistence type="predicted"/>
<accession>A0A833RSL6</accession>
<keyword evidence="3" id="KW-1185">Reference proteome</keyword>